<dbReference type="NCBIfam" id="NF002086">
    <property type="entry name" value="PRK00915.1-3"/>
    <property type="match status" value="1"/>
</dbReference>
<feature type="domain" description="Pyruvate carboxyltransferase" evidence="12">
    <location>
        <begin position="5"/>
        <end position="267"/>
    </location>
</feature>
<evidence type="ECO:0000256" key="11">
    <source>
        <dbReference type="HAMAP-Rule" id="MF_01025"/>
    </source>
</evidence>
<comment type="function">
    <text evidence="11">Catalyzes the condensation of the acetyl group of acetyl-CoA with 3-methyl-2-oxobutanoate (2-ketoisovalerate) to form 3-carboxy-3-hydroxy-4-methylpentanoate (2-isopropylmalate).</text>
</comment>
<dbReference type="NCBIfam" id="TIGR00973">
    <property type="entry name" value="leuA_bact"/>
    <property type="match status" value="1"/>
</dbReference>
<keyword evidence="9 11" id="KW-0464">Manganese</keyword>
<dbReference type="GO" id="GO:0005829">
    <property type="term" value="C:cytosol"/>
    <property type="evidence" value="ECO:0007669"/>
    <property type="project" value="TreeGrafter"/>
</dbReference>
<feature type="binding site" evidence="11">
    <location>
        <position position="238"/>
    </location>
    <ligand>
        <name>Mn(2+)</name>
        <dbReference type="ChEBI" id="CHEBI:29035"/>
    </ligand>
</feature>
<dbReference type="CDD" id="cd07940">
    <property type="entry name" value="DRE_TIM_IPMS"/>
    <property type="match status" value="1"/>
</dbReference>
<feature type="binding site" evidence="11">
    <location>
        <position position="202"/>
    </location>
    <ligand>
        <name>Mn(2+)</name>
        <dbReference type="ChEBI" id="CHEBI:29035"/>
    </ligand>
</feature>
<keyword evidence="10 11" id="KW-0100">Branched-chain amino acid biosynthesis</keyword>
<dbReference type="EC" id="2.3.3.13" evidence="3 11"/>
<comment type="pathway">
    <text evidence="1 11">Amino-acid biosynthesis; L-leucine biosynthesis; L-leucine from 3-methyl-2-oxobutanoate: step 1/4.</text>
</comment>
<comment type="cofactor">
    <cofactor evidence="11">
        <name>Mn(2+)</name>
        <dbReference type="ChEBI" id="CHEBI:29035"/>
    </cofactor>
</comment>
<dbReference type="Proteomes" id="UP000494245">
    <property type="component" value="Unassembled WGS sequence"/>
</dbReference>
<comment type="subunit">
    <text evidence="11">Homodimer.</text>
</comment>
<name>A0A6V8LSM4_9BACT</name>
<keyword evidence="14" id="KW-1185">Reference proteome</keyword>
<evidence type="ECO:0000256" key="10">
    <source>
        <dbReference type="ARBA" id="ARBA00023304"/>
    </source>
</evidence>
<dbReference type="EMBL" id="BLTE01000001">
    <property type="protein sequence ID" value="GFK92617.1"/>
    <property type="molecule type" value="Genomic_DNA"/>
</dbReference>
<keyword evidence="8 11" id="KW-0479">Metal-binding</keyword>
<comment type="caution">
    <text evidence="13">The sequence shown here is derived from an EMBL/GenBank/DDBJ whole genome shotgun (WGS) entry which is preliminary data.</text>
</comment>
<protein>
    <recommendedName>
        <fullName evidence="4 11">2-isopropylmalate synthase</fullName>
        <ecNumber evidence="3 11">2.3.3.13</ecNumber>
    </recommendedName>
    <alternativeName>
        <fullName evidence="11">Alpha-IPM synthase</fullName>
    </alternativeName>
    <alternativeName>
        <fullName evidence="11">Alpha-isopropylmalate synthase</fullName>
    </alternativeName>
</protein>
<dbReference type="AlphaFoldDB" id="A0A6V8LSM4"/>
<dbReference type="SUPFAM" id="SSF51569">
    <property type="entry name" value="Aldolase"/>
    <property type="match status" value="1"/>
</dbReference>
<evidence type="ECO:0000256" key="5">
    <source>
        <dbReference type="ARBA" id="ARBA00022430"/>
    </source>
</evidence>
<dbReference type="FunFam" id="3.20.20.70:FF:000010">
    <property type="entry name" value="2-isopropylmalate synthase"/>
    <property type="match status" value="1"/>
</dbReference>
<dbReference type="InterPro" id="IPR013785">
    <property type="entry name" value="Aldolase_TIM"/>
</dbReference>
<evidence type="ECO:0000313" key="13">
    <source>
        <dbReference type="EMBL" id="GFK92617.1"/>
    </source>
</evidence>
<evidence type="ECO:0000259" key="12">
    <source>
        <dbReference type="PROSITE" id="PS50991"/>
    </source>
</evidence>
<evidence type="ECO:0000256" key="6">
    <source>
        <dbReference type="ARBA" id="ARBA00022605"/>
    </source>
</evidence>
<dbReference type="PROSITE" id="PS00815">
    <property type="entry name" value="AIPM_HOMOCIT_SYNTH_1"/>
    <property type="match status" value="1"/>
</dbReference>
<keyword evidence="13" id="KW-0012">Acyltransferase</keyword>
<dbReference type="Gene3D" id="3.20.20.70">
    <property type="entry name" value="Aldolase class I"/>
    <property type="match status" value="1"/>
</dbReference>
<dbReference type="RefSeq" id="WP_173080844.1">
    <property type="nucleotide sequence ID" value="NZ_BLTE01000001.1"/>
</dbReference>
<keyword evidence="11" id="KW-0963">Cytoplasm</keyword>
<dbReference type="InterPro" id="IPR050073">
    <property type="entry name" value="2-IPM_HCS-like"/>
</dbReference>
<dbReference type="PROSITE" id="PS50991">
    <property type="entry name" value="PYR_CT"/>
    <property type="match status" value="1"/>
</dbReference>
<dbReference type="Pfam" id="PF22617">
    <property type="entry name" value="HCS_D2"/>
    <property type="match status" value="1"/>
</dbReference>
<dbReference type="InterPro" id="IPR054691">
    <property type="entry name" value="LeuA/HCS_post-cat"/>
</dbReference>
<proteinExistence type="inferred from homology"/>
<evidence type="ECO:0000256" key="3">
    <source>
        <dbReference type="ARBA" id="ARBA00012973"/>
    </source>
</evidence>
<accession>A0A6V8LSM4</accession>
<dbReference type="PROSITE" id="PS00816">
    <property type="entry name" value="AIPM_HOMOCIT_SYNTH_2"/>
    <property type="match status" value="1"/>
</dbReference>
<comment type="similarity">
    <text evidence="2 11">Belongs to the alpha-IPM synthase/homocitrate synthase family. LeuA type 1 subfamily.</text>
</comment>
<reference evidence="13 14" key="2">
    <citation type="submission" date="2020-05" db="EMBL/GenBank/DDBJ databases">
        <title>Draft genome sequence of Desulfovibrio sp. strainFSS-1.</title>
        <authorList>
            <person name="Shimoshige H."/>
            <person name="Kobayashi H."/>
            <person name="Maekawa T."/>
        </authorList>
    </citation>
    <scope>NUCLEOTIDE SEQUENCE [LARGE SCALE GENOMIC DNA]</scope>
    <source>
        <strain evidence="13 14">SIID29052-01</strain>
    </source>
</reference>
<dbReference type="HAMAP" id="MF_01025">
    <property type="entry name" value="LeuA_type1"/>
    <property type="match status" value="1"/>
</dbReference>
<evidence type="ECO:0000256" key="2">
    <source>
        <dbReference type="ARBA" id="ARBA00009396"/>
    </source>
</evidence>
<dbReference type="GO" id="GO:0003985">
    <property type="term" value="F:acetyl-CoA C-acetyltransferase activity"/>
    <property type="evidence" value="ECO:0007669"/>
    <property type="project" value="UniProtKB-UniRule"/>
</dbReference>
<sequence length="511" mass="55433">MSERVVIFDTTLRDGEQSPGATMNQEEKVRLAQQLEHLGVDVIEAGFPAASEGDFQAVRAIAKAVRDVRVAGLCRALESDIRRCHEAIKEAKHPRIHTFLATSPLHMKHKLGKEPQQVLGMIEAAVSLASSLTRDVEFSCEDASRSERDFLATAVELAIARGATTINIPDTVGYAQPQEFHDLIRFLLERVPNASKAVFSVHCHNDLGLATANTLAALAAGARQAEVTLCGIGERAGNASLEEVTMALKTRACLYNLETGIKTEQLYPSSRLLSMIIGQPIPPYKPIIGANAFAHESGIHQAGVLKCPETYEIMTPKSVGRAGTELVLGKHSGRNAVKSRLEELGFSLTEEQVTQMTEAVKNLADKKKNIFSEDVEALVLEEIYRLPDRYRLKKLSVLSGNMGVSPVAAVVMEIEGREEKLSHFGVGPVDAVFNTISQLTGRNPVLKQYAVNAVTSGTDAQGEVTVRLEEGGHKSVGRGSDPDVIVASAKAFVNALNRLAKKEEERECARL</sequence>
<dbReference type="FunFam" id="1.10.238.260:FF:000001">
    <property type="entry name" value="2-isopropylmalate synthase"/>
    <property type="match status" value="1"/>
</dbReference>
<dbReference type="InterPro" id="IPR036230">
    <property type="entry name" value="LeuA_allosteric_dom_sf"/>
</dbReference>
<organism evidence="13 14">
    <name type="scientific">Fundidesulfovibrio magnetotacticus</name>
    <dbReference type="NCBI Taxonomy" id="2730080"/>
    <lineage>
        <taxon>Bacteria</taxon>
        <taxon>Pseudomonadati</taxon>
        <taxon>Thermodesulfobacteriota</taxon>
        <taxon>Desulfovibrionia</taxon>
        <taxon>Desulfovibrionales</taxon>
        <taxon>Desulfovibrionaceae</taxon>
        <taxon>Fundidesulfovibrio</taxon>
    </lineage>
</organism>
<dbReference type="InterPro" id="IPR002034">
    <property type="entry name" value="AIPM/Hcit_synth_CS"/>
</dbReference>
<dbReference type="Pfam" id="PF00682">
    <property type="entry name" value="HMGL-like"/>
    <property type="match status" value="1"/>
</dbReference>
<reference evidence="13 14" key="1">
    <citation type="submission" date="2020-04" db="EMBL/GenBank/DDBJ databases">
        <authorList>
            <consortium name="Desulfovibrio sp. FSS-1 genome sequencing consortium"/>
            <person name="Shimoshige H."/>
            <person name="Kobayashi H."/>
            <person name="Maekawa T."/>
        </authorList>
    </citation>
    <scope>NUCLEOTIDE SEQUENCE [LARGE SCALE GENOMIC DNA]</scope>
    <source>
        <strain evidence="13 14">SIID29052-01</strain>
    </source>
</reference>
<feature type="binding site" evidence="11">
    <location>
        <position position="204"/>
    </location>
    <ligand>
        <name>Mn(2+)</name>
        <dbReference type="ChEBI" id="CHEBI:29035"/>
    </ligand>
</feature>
<dbReference type="Gene3D" id="1.10.238.260">
    <property type="match status" value="1"/>
</dbReference>
<dbReference type="UniPathway" id="UPA00048">
    <property type="reaction ID" value="UER00070"/>
</dbReference>
<evidence type="ECO:0000256" key="8">
    <source>
        <dbReference type="ARBA" id="ARBA00022723"/>
    </source>
</evidence>
<feature type="region of interest" description="Regulatory domain" evidence="11">
    <location>
        <begin position="391"/>
        <end position="511"/>
    </location>
</feature>
<gene>
    <name evidence="13" type="primary">leuA_1</name>
    <name evidence="11" type="synonym">leuA</name>
    <name evidence="13" type="ORF">NNJEOMEG_00442</name>
</gene>
<keyword evidence="5 11" id="KW-0432">Leucine biosynthesis</keyword>
<dbReference type="Pfam" id="PF08502">
    <property type="entry name" value="LeuA_dimer"/>
    <property type="match status" value="1"/>
</dbReference>
<dbReference type="GO" id="GO:0009098">
    <property type="term" value="P:L-leucine biosynthetic process"/>
    <property type="evidence" value="ECO:0007669"/>
    <property type="project" value="UniProtKB-UniRule"/>
</dbReference>
<feature type="binding site" evidence="11">
    <location>
        <position position="14"/>
    </location>
    <ligand>
        <name>Mn(2+)</name>
        <dbReference type="ChEBI" id="CHEBI:29035"/>
    </ligand>
</feature>
<dbReference type="GO" id="GO:0030145">
    <property type="term" value="F:manganese ion binding"/>
    <property type="evidence" value="ECO:0007669"/>
    <property type="project" value="UniProtKB-UniRule"/>
</dbReference>
<evidence type="ECO:0000256" key="7">
    <source>
        <dbReference type="ARBA" id="ARBA00022679"/>
    </source>
</evidence>
<keyword evidence="6 11" id="KW-0028">Amino-acid biosynthesis</keyword>
<dbReference type="InterPro" id="IPR005671">
    <property type="entry name" value="LeuA_bact_synth"/>
</dbReference>
<dbReference type="Gene3D" id="3.30.160.270">
    <property type="match status" value="1"/>
</dbReference>
<keyword evidence="7 11" id="KW-0808">Transferase</keyword>
<dbReference type="PANTHER" id="PTHR10277:SF9">
    <property type="entry name" value="2-ISOPROPYLMALATE SYNTHASE 1, CHLOROPLASTIC-RELATED"/>
    <property type="match status" value="1"/>
</dbReference>
<dbReference type="SUPFAM" id="SSF110921">
    <property type="entry name" value="2-isopropylmalate synthase LeuA, allosteric (dimerisation) domain"/>
    <property type="match status" value="1"/>
</dbReference>
<evidence type="ECO:0000256" key="1">
    <source>
        <dbReference type="ARBA" id="ARBA00004689"/>
    </source>
</evidence>
<dbReference type="GO" id="GO:0003852">
    <property type="term" value="F:2-isopropylmalate synthase activity"/>
    <property type="evidence" value="ECO:0007669"/>
    <property type="project" value="UniProtKB-UniRule"/>
</dbReference>
<evidence type="ECO:0000256" key="9">
    <source>
        <dbReference type="ARBA" id="ARBA00023211"/>
    </source>
</evidence>
<dbReference type="SMART" id="SM00917">
    <property type="entry name" value="LeuA_dimer"/>
    <property type="match status" value="1"/>
</dbReference>
<dbReference type="FunFam" id="3.30.160.270:FF:000003">
    <property type="entry name" value="2-isopropylmalate synthase"/>
    <property type="match status" value="1"/>
</dbReference>
<evidence type="ECO:0000256" key="4">
    <source>
        <dbReference type="ARBA" id="ARBA00018198"/>
    </source>
</evidence>
<comment type="catalytic activity">
    <reaction evidence="11">
        <text>3-methyl-2-oxobutanoate + acetyl-CoA + H2O = (2S)-2-isopropylmalate + CoA + H(+)</text>
        <dbReference type="Rhea" id="RHEA:21524"/>
        <dbReference type="ChEBI" id="CHEBI:1178"/>
        <dbReference type="ChEBI" id="CHEBI:11851"/>
        <dbReference type="ChEBI" id="CHEBI:15377"/>
        <dbReference type="ChEBI" id="CHEBI:15378"/>
        <dbReference type="ChEBI" id="CHEBI:57287"/>
        <dbReference type="ChEBI" id="CHEBI:57288"/>
        <dbReference type="EC" id="2.3.3.13"/>
    </reaction>
</comment>
<dbReference type="InterPro" id="IPR013709">
    <property type="entry name" value="2-isopropylmalate_synth_dimer"/>
</dbReference>
<dbReference type="InterPro" id="IPR000891">
    <property type="entry name" value="PYR_CT"/>
</dbReference>
<dbReference type="PANTHER" id="PTHR10277">
    <property type="entry name" value="HOMOCITRATE SYNTHASE-RELATED"/>
    <property type="match status" value="1"/>
</dbReference>
<evidence type="ECO:0000313" key="14">
    <source>
        <dbReference type="Proteomes" id="UP000494245"/>
    </source>
</evidence>